<dbReference type="EMBL" id="UGNV01000003">
    <property type="protein sequence ID" value="STX55550.1"/>
    <property type="molecule type" value="Genomic_DNA"/>
</dbReference>
<name>A0A378JQS6_9GAMM</name>
<dbReference type="AlphaFoldDB" id="A0A378JQS6"/>
<gene>
    <name evidence="1" type="ORF">NCTC13315_02921</name>
</gene>
<keyword evidence="2" id="KW-1185">Reference proteome</keyword>
<accession>A0A378JQS6</accession>
<evidence type="ECO:0000313" key="2">
    <source>
        <dbReference type="Proteomes" id="UP000254968"/>
    </source>
</evidence>
<dbReference type="Proteomes" id="UP000254968">
    <property type="component" value="Unassembled WGS sequence"/>
</dbReference>
<sequence length="975" mass="110511">MGSGKELYHFLESLESLRNKKTEFLNAAQNSPVNFVLCTHVLPDGIGDLVHLKDFADYLEAIPNTNITRVAFVLDSDMNKAASILEIGQSKNYYIIPYKFAENGELVLTNKGQDTLTLLQQKGLLEHADYRVQISARLQIKEKNSFLDAKGVFTEQDWLSFLEIRPGVIAQQTKPYAQGLVYMGLDKNNKEAGIKLNATISQLSERLASETIIKKDIVEHYIKNPLIKKTVTQALNQDYFIATGYLHTHLSKQAYLTWLSHVSEQKNILITSNKLNSAILNDMDLSSLSAAGIGQIVFHNSDGSESVSKIGDGPRQIDILQMIDCSNEEIDALFALAHTTCAAGDTSIGQVMSSLALPFFDVVDNKRYFFDTQFLQFIQQLSNHQPLYDYLDACIHLVTEDGINQAMLQKMIEITKESQTTLLSQWQQITTKIYQEYNAYDGLLQFIAENASYQFFALASQALFSDLNDDIEGTFLQQHQQDFFDYLIYTEKTELLSKLLEKRKFDPTVFLNIVNENNYKLLKLIPNAEKRFLDAILQNLDPLMQEKLLSMVFLYCAQNGSESQWIKDKFTHLVDCRSLNQFNIDSSMGIDEDYVIALCTKALADNDEDYFKTLPAETLHSLQQILPTHLVPLGIQNILQTGISAAYISDDYDSYAVETAETTEVSNANIDMRRSTLSILLNLPLSESDKEDLIAVLEKPSEDIYKEALEWLRGDLYELTIGNDVAKILTKYAYDRFEEQTVMNLLSFPISYEDKQELTLLIGQSAEEINKESFQWQKNTFYDKNLNQQIANSLHTLAKSCVKQQTINTFFNLPISDVDKQELVLLLEQPLNMIKKEAIAWTESSFYDQSIGGQVADALTNFAGVIKSKSMPLPKVYSEHKSLSFFSSNHSNEHPYSPNKAHVVKAIKNFSISVSDKEKLTQVLDASKESILAEADRWQTLPSIYEPGLEKQVAELLINYANQLEDNQMQQKIDA</sequence>
<protein>
    <submittedName>
        <fullName evidence="1">Uncharacterized protein</fullName>
    </submittedName>
</protein>
<organism evidence="1 2">
    <name type="scientific">Legionella beliardensis</name>
    <dbReference type="NCBI Taxonomy" id="91822"/>
    <lineage>
        <taxon>Bacteria</taxon>
        <taxon>Pseudomonadati</taxon>
        <taxon>Pseudomonadota</taxon>
        <taxon>Gammaproteobacteria</taxon>
        <taxon>Legionellales</taxon>
        <taxon>Legionellaceae</taxon>
        <taxon>Legionella</taxon>
    </lineage>
</organism>
<proteinExistence type="predicted"/>
<reference evidence="1 2" key="1">
    <citation type="submission" date="2018-06" db="EMBL/GenBank/DDBJ databases">
        <authorList>
            <consortium name="Pathogen Informatics"/>
            <person name="Doyle S."/>
        </authorList>
    </citation>
    <scope>NUCLEOTIDE SEQUENCE [LARGE SCALE GENOMIC DNA]</scope>
    <source>
        <strain evidence="1 2">NCTC13315</strain>
    </source>
</reference>
<dbReference type="RefSeq" id="WP_176579717.1">
    <property type="nucleotide sequence ID" value="NZ_CAAAHO010000009.1"/>
</dbReference>
<evidence type="ECO:0000313" key="1">
    <source>
        <dbReference type="EMBL" id="STX55550.1"/>
    </source>
</evidence>